<sequence>MSISSNTLFTLLSVTFSHTYSFDVLVEATVDVASPCILLNLQSSTLAAIRLFGSQPLLLSNQTLIRYTLRFFRSFLHNVCPLIPLPRLVVTSKYVRITPAFDWSIEK</sequence>
<organism evidence="2">
    <name type="scientific">Ensete ventricosum</name>
    <name type="common">Abyssinian banana</name>
    <name type="synonym">Musa ensete</name>
    <dbReference type="NCBI Taxonomy" id="4639"/>
    <lineage>
        <taxon>Eukaryota</taxon>
        <taxon>Viridiplantae</taxon>
        <taxon>Streptophyta</taxon>
        <taxon>Embryophyta</taxon>
        <taxon>Tracheophyta</taxon>
        <taxon>Spermatophyta</taxon>
        <taxon>Magnoliopsida</taxon>
        <taxon>Liliopsida</taxon>
        <taxon>Zingiberales</taxon>
        <taxon>Musaceae</taxon>
        <taxon>Ensete</taxon>
    </lineage>
</organism>
<gene>
    <name evidence="2" type="ORF">BHM03_00031478</name>
</gene>
<evidence type="ECO:0000313" key="2">
    <source>
        <dbReference type="EMBL" id="RZR74042.1"/>
    </source>
</evidence>
<feature type="chain" id="PRO_5019252038" evidence="1">
    <location>
        <begin position="22"/>
        <end position="107"/>
    </location>
</feature>
<evidence type="ECO:0000256" key="1">
    <source>
        <dbReference type="SAM" id="SignalP"/>
    </source>
</evidence>
<reference evidence="2" key="1">
    <citation type="journal article" date="2018" name="Data Brief">
        <title>Genome sequence data from 17 accessions of Ensete ventricosum, a staple food crop for millions in Ethiopia.</title>
        <authorList>
            <person name="Yemataw Z."/>
            <person name="Muzemil S."/>
            <person name="Ambachew D."/>
            <person name="Tripathi L."/>
            <person name="Tesfaye K."/>
            <person name="Chala A."/>
            <person name="Farbos A."/>
            <person name="O'Neill P."/>
            <person name="Moore K."/>
            <person name="Grant M."/>
            <person name="Studholme D.J."/>
        </authorList>
    </citation>
    <scope>NUCLEOTIDE SEQUENCE [LARGE SCALE GENOMIC DNA]</scope>
    <source>
        <tissue evidence="2">Leaf</tissue>
    </source>
</reference>
<keyword evidence="1" id="KW-0732">Signal</keyword>
<dbReference type="Proteomes" id="UP000290560">
    <property type="component" value="Unassembled WGS sequence"/>
</dbReference>
<name>A0A445MID5_ENSVE</name>
<dbReference type="AlphaFoldDB" id="A0A445MID5"/>
<proteinExistence type="predicted"/>
<accession>A0A445MID5</accession>
<protein>
    <submittedName>
        <fullName evidence="2">Uncharacterized protein</fullName>
    </submittedName>
</protein>
<dbReference type="EMBL" id="KV876094">
    <property type="protein sequence ID" value="RZR74042.1"/>
    <property type="molecule type" value="Genomic_DNA"/>
</dbReference>
<feature type="signal peptide" evidence="1">
    <location>
        <begin position="1"/>
        <end position="21"/>
    </location>
</feature>